<comment type="caution">
    <text evidence="2">The sequence shown here is derived from an EMBL/GenBank/DDBJ whole genome shotgun (WGS) entry which is preliminary data.</text>
</comment>
<keyword evidence="3" id="KW-1185">Reference proteome</keyword>
<evidence type="ECO:0000256" key="1">
    <source>
        <dbReference type="SAM" id="MobiDB-lite"/>
    </source>
</evidence>
<name>A0AAV7RJD2_PLEWA</name>
<reference evidence="2" key="1">
    <citation type="journal article" date="2022" name="bioRxiv">
        <title>Sequencing and chromosome-scale assembly of the giantPleurodeles waltlgenome.</title>
        <authorList>
            <person name="Brown T."/>
            <person name="Elewa A."/>
            <person name="Iarovenko S."/>
            <person name="Subramanian E."/>
            <person name="Araus A.J."/>
            <person name="Petzold A."/>
            <person name="Susuki M."/>
            <person name="Suzuki K.-i.T."/>
            <person name="Hayashi T."/>
            <person name="Toyoda A."/>
            <person name="Oliveira C."/>
            <person name="Osipova E."/>
            <person name="Leigh N.D."/>
            <person name="Simon A."/>
            <person name="Yun M.H."/>
        </authorList>
    </citation>
    <scope>NUCLEOTIDE SEQUENCE</scope>
    <source>
        <strain evidence="2">20211129_DDA</strain>
        <tissue evidence="2">Liver</tissue>
    </source>
</reference>
<gene>
    <name evidence="2" type="ORF">NDU88_004848</name>
</gene>
<evidence type="ECO:0000313" key="3">
    <source>
        <dbReference type="Proteomes" id="UP001066276"/>
    </source>
</evidence>
<dbReference type="AlphaFoldDB" id="A0AAV7RJD2"/>
<feature type="region of interest" description="Disordered" evidence="1">
    <location>
        <begin position="16"/>
        <end position="67"/>
    </location>
</feature>
<sequence>MRGDLRTTDVRLLTPRNCRLGSDTNGLDENGKKLEGTRWRRPCTPEPGRPAKHPRAAPRLTERNTET</sequence>
<dbReference type="EMBL" id="JANPWB010000009">
    <property type="protein sequence ID" value="KAJ1152070.1"/>
    <property type="molecule type" value="Genomic_DNA"/>
</dbReference>
<dbReference type="Proteomes" id="UP001066276">
    <property type="component" value="Chromosome 5"/>
</dbReference>
<accession>A0AAV7RJD2</accession>
<proteinExistence type="predicted"/>
<feature type="compositionally biased region" description="Basic and acidic residues" evidence="1">
    <location>
        <begin position="29"/>
        <end position="38"/>
    </location>
</feature>
<protein>
    <submittedName>
        <fullName evidence="2">Uncharacterized protein</fullName>
    </submittedName>
</protein>
<evidence type="ECO:0000313" key="2">
    <source>
        <dbReference type="EMBL" id="KAJ1152070.1"/>
    </source>
</evidence>
<organism evidence="2 3">
    <name type="scientific">Pleurodeles waltl</name>
    <name type="common">Iberian ribbed newt</name>
    <dbReference type="NCBI Taxonomy" id="8319"/>
    <lineage>
        <taxon>Eukaryota</taxon>
        <taxon>Metazoa</taxon>
        <taxon>Chordata</taxon>
        <taxon>Craniata</taxon>
        <taxon>Vertebrata</taxon>
        <taxon>Euteleostomi</taxon>
        <taxon>Amphibia</taxon>
        <taxon>Batrachia</taxon>
        <taxon>Caudata</taxon>
        <taxon>Salamandroidea</taxon>
        <taxon>Salamandridae</taxon>
        <taxon>Pleurodelinae</taxon>
        <taxon>Pleurodeles</taxon>
    </lineage>
</organism>